<name>X1T3J0_9ZZZZ</name>
<evidence type="ECO:0000256" key="6">
    <source>
        <dbReference type="SAM" id="Phobius"/>
    </source>
</evidence>
<gene>
    <name evidence="7" type="ORF">S12H4_24063</name>
</gene>
<evidence type="ECO:0000313" key="7">
    <source>
        <dbReference type="EMBL" id="GAI74584.1"/>
    </source>
</evidence>
<dbReference type="PANTHER" id="PTHR30589">
    <property type="entry name" value="PROLIPOPROTEIN DIACYLGLYCERYL TRANSFERASE"/>
    <property type="match status" value="1"/>
</dbReference>
<feature type="transmembrane region" description="Helical" evidence="6">
    <location>
        <begin position="121"/>
        <end position="139"/>
    </location>
</feature>
<feature type="non-terminal residue" evidence="7">
    <location>
        <position position="1"/>
    </location>
</feature>
<feature type="transmembrane region" description="Helical" evidence="6">
    <location>
        <begin position="12"/>
        <end position="31"/>
    </location>
</feature>
<evidence type="ECO:0000256" key="3">
    <source>
        <dbReference type="ARBA" id="ARBA00022692"/>
    </source>
</evidence>
<dbReference type="GO" id="GO:0008961">
    <property type="term" value="F:phosphatidylglycerol-prolipoprotein diacylglyceryl transferase activity"/>
    <property type="evidence" value="ECO:0007669"/>
    <property type="project" value="InterPro"/>
</dbReference>
<reference evidence="7" key="1">
    <citation type="journal article" date="2014" name="Front. Microbiol.">
        <title>High frequency of phylogenetically diverse reductive dehalogenase-homologous genes in deep subseafloor sedimentary metagenomes.</title>
        <authorList>
            <person name="Kawai M."/>
            <person name="Futagami T."/>
            <person name="Toyoda A."/>
            <person name="Takaki Y."/>
            <person name="Nishi S."/>
            <person name="Hori S."/>
            <person name="Arai W."/>
            <person name="Tsubouchi T."/>
            <person name="Morono Y."/>
            <person name="Uchiyama I."/>
            <person name="Ito T."/>
            <person name="Fujiyama A."/>
            <person name="Inagaki F."/>
            <person name="Takami H."/>
        </authorList>
    </citation>
    <scope>NUCLEOTIDE SEQUENCE</scope>
    <source>
        <strain evidence="7">Expedition CK06-06</strain>
    </source>
</reference>
<dbReference type="GO" id="GO:0042158">
    <property type="term" value="P:lipoprotein biosynthetic process"/>
    <property type="evidence" value="ECO:0007669"/>
    <property type="project" value="InterPro"/>
</dbReference>
<protein>
    <recommendedName>
        <fullName evidence="8">Prolipoprotein diacylglyceryl transferase</fullName>
    </recommendedName>
</protein>
<dbReference type="GO" id="GO:0005886">
    <property type="term" value="C:plasma membrane"/>
    <property type="evidence" value="ECO:0007669"/>
    <property type="project" value="InterPro"/>
</dbReference>
<evidence type="ECO:0000256" key="5">
    <source>
        <dbReference type="ARBA" id="ARBA00023136"/>
    </source>
</evidence>
<feature type="transmembrane region" description="Helical" evidence="6">
    <location>
        <begin position="82"/>
        <end position="109"/>
    </location>
</feature>
<sequence>PLKILAFHEGGLGWYGALLGGILAVVIYSRIKKFSLGRFADAAAPGIILGLAVGRIGCTINGDAPGTPTSLPWGFTYTHPDSFAPLWIATHPAPVYEILWIMAILGLLWWLKAKIKPDGSLFLIMLAAYSFGRFIISWARDEVAVLGPLHQSHIISLVLFAAALALLVYLKTGWV</sequence>
<dbReference type="EMBL" id="BARW01012947">
    <property type="protein sequence ID" value="GAI74584.1"/>
    <property type="molecule type" value="Genomic_DNA"/>
</dbReference>
<dbReference type="Pfam" id="PF01790">
    <property type="entry name" value="LGT"/>
    <property type="match status" value="1"/>
</dbReference>
<feature type="transmembrane region" description="Helical" evidence="6">
    <location>
        <begin position="151"/>
        <end position="170"/>
    </location>
</feature>
<evidence type="ECO:0000256" key="2">
    <source>
        <dbReference type="ARBA" id="ARBA00022679"/>
    </source>
</evidence>
<evidence type="ECO:0008006" key="8">
    <source>
        <dbReference type="Google" id="ProtNLM"/>
    </source>
</evidence>
<dbReference type="AlphaFoldDB" id="X1T3J0"/>
<keyword evidence="5 6" id="KW-0472">Membrane</keyword>
<proteinExistence type="predicted"/>
<feature type="transmembrane region" description="Helical" evidence="6">
    <location>
        <begin position="43"/>
        <end position="62"/>
    </location>
</feature>
<accession>X1T3J0</accession>
<keyword evidence="1" id="KW-1003">Cell membrane</keyword>
<evidence type="ECO:0000256" key="1">
    <source>
        <dbReference type="ARBA" id="ARBA00022475"/>
    </source>
</evidence>
<comment type="caution">
    <text evidence="7">The sequence shown here is derived from an EMBL/GenBank/DDBJ whole genome shotgun (WGS) entry which is preliminary data.</text>
</comment>
<organism evidence="7">
    <name type="scientific">marine sediment metagenome</name>
    <dbReference type="NCBI Taxonomy" id="412755"/>
    <lineage>
        <taxon>unclassified sequences</taxon>
        <taxon>metagenomes</taxon>
        <taxon>ecological metagenomes</taxon>
    </lineage>
</organism>
<feature type="non-terminal residue" evidence="7">
    <location>
        <position position="175"/>
    </location>
</feature>
<dbReference type="PANTHER" id="PTHR30589:SF0">
    <property type="entry name" value="PHOSPHATIDYLGLYCEROL--PROLIPOPROTEIN DIACYLGLYCERYL TRANSFERASE"/>
    <property type="match status" value="1"/>
</dbReference>
<keyword evidence="2" id="KW-0808">Transferase</keyword>
<keyword evidence="3 6" id="KW-0812">Transmembrane</keyword>
<evidence type="ECO:0000256" key="4">
    <source>
        <dbReference type="ARBA" id="ARBA00022989"/>
    </source>
</evidence>
<dbReference type="InterPro" id="IPR001640">
    <property type="entry name" value="Lgt"/>
</dbReference>
<keyword evidence="4 6" id="KW-1133">Transmembrane helix</keyword>